<dbReference type="SUPFAM" id="SSF51182">
    <property type="entry name" value="RmlC-like cupins"/>
    <property type="match status" value="1"/>
</dbReference>
<gene>
    <name evidence="3" type="ORF">ACFOEE_17800</name>
</gene>
<feature type="domain" description="Cupin type-2" evidence="2">
    <location>
        <begin position="299"/>
        <end position="366"/>
    </location>
</feature>
<dbReference type="InterPro" id="IPR014710">
    <property type="entry name" value="RmlC-like_jellyroll"/>
</dbReference>
<dbReference type="Proteomes" id="UP001595453">
    <property type="component" value="Unassembled WGS sequence"/>
</dbReference>
<comment type="caution">
    <text evidence="3">The sequence shown here is derived from an EMBL/GenBank/DDBJ whole genome shotgun (WGS) entry which is preliminary data.</text>
</comment>
<dbReference type="SMART" id="SM01236">
    <property type="entry name" value="Haem_oxygenase_2"/>
    <property type="match status" value="1"/>
</dbReference>
<dbReference type="SUPFAM" id="SSF48613">
    <property type="entry name" value="Heme oxygenase-like"/>
    <property type="match status" value="1"/>
</dbReference>
<accession>A0ABV7CNV1</accession>
<evidence type="ECO:0000313" key="3">
    <source>
        <dbReference type="EMBL" id="MFC3034364.1"/>
    </source>
</evidence>
<keyword evidence="4" id="KW-1185">Reference proteome</keyword>
<dbReference type="Pfam" id="PF07883">
    <property type="entry name" value="Cupin_2"/>
    <property type="match status" value="1"/>
</dbReference>
<keyword evidence="1" id="KW-0560">Oxidoreductase</keyword>
<reference evidence="4" key="1">
    <citation type="journal article" date="2019" name="Int. J. Syst. Evol. Microbiol.">
        <title>The Global Catalogue of Microorganisms (GCM) 10K type strain sequencing project: providing services to taxonomists for standard genome sequencing and annotation.</title>
        <authorList>
            <consortium name="The Broad Institute Genomics Platform"/>
            <consortium name="The Broad Institute Genome Sequencing Center for Infectious Disease"/>
            <person name="Wu L."/>
            <person name="Ma J."/>
        </authorList>
    </citation>
    <scope>NUCLEOTIDE SEQUENCE [LARGE SCALE GENOMIC DNA]</scope>
    <source>
        <strain evidence="4">KCTC 42730</strain>
    </source>
</reference>
<evidence type="ECO:0000313" key="4">
    <source>
        <dbReference type="Proteomes" id="UP001595453"/>
    </source>
</evidence>
<proteinExistence type="predicted"/>
<evidence type="ECO:0000256" key="1">
    <source>
        <dbReference type="ARBA" id="ARBA00023002"/>
    </source>
</evidence>
<protein>
    <submittedName>
        <fullName evidence="3">Iron-containing redox enzyme family protein</fullName>
    </submittedName>
</protein>
<dbReference type="Gene3D" id="1.20.910.10">
    <property type="entry name" value="Heme oxygenase-like"/>
    <property type="match status" value="1"/>
</dbReference>
<dbReference type="InterPro" id="IPR039068">
    <property type="entry name" value="PqqC-like"/>
</dbReference>
<dbReference type="EMBL" id="JBHRSD010000039">
    <property type="protein sequence ID" value="MFC3034364.1"/>
    <property type="molecule type" value="Genomic_DNA"/>
</dbReference>
<dbReference type="InterPro" id="IPR016084">
    <property type="entry name" value="Haem_Oase-like_multi-hlx"/>
</dbReference>
<dbReference type="PANTHER" id="PTHR40279:SF3">
    <property type="entry name" value="4-AMINOBENZOATE SYNTHASE"/>
    <property type="match status" value="1"/>
</dbReference>
<name>A0ABV7CNV1_9GAMM</name>
<dbReference type="Pfam" id="PF14518">
    <property type="entry name" value="Haem_oxygenas_2"/>
    <property type="match status" value="1"/>
</dbReference>
<dbReference type="PANTHER" id="PTHR40279">
    <property type="entry name" value="PQQC-LIKE PROTEIN"/>
    <property type="match status" value="1"/>
</dbReference>
<dbReference type="InterPro" id="IPR013096">
    <property type="entry name" value="Cupin_2"/>
</dbReference>
<sequence>MQGTVTSVAKTRVGERFEELVSKHPIWQNPLLVACARNELSLKDYGYFIAQHFYYSRGFTRLLSALMMQCEDDKFRAELSHNLWEEAGEENMEERHSNLLRKMMNDVFGIAEPDSTDFKTYTVSYFDECLRFLKNTNSIGAAAFLGWGTEGVVANIYEYWYEGLLNLGVAPEALRYLSIHMECDDDHAAVIENIALSQCGGDIAAHAGEIETAIYKALDLRNEYFKAIYQDITTAKIEPLVTAICGKLPYLNTDDVSVFTSSLAKSSGVKLYSNQQQNEGISFEVSRFNIGCEVMDPRLLEIPEGCRNECHKHAHESLFYVVSGQGRVHIGDEHIDVKVGQLVYVPRWIDHFSENTGSGTLSILAITDFGLTKHFPNNTDFSYRKKQHTQVA</sequence>
<dbReference type="RefSeq" id="WP_377127512.1">
    <property type="nucleotide sequence ID" value="NZ_JBHRSD010000039.1"/>
</dbReference>
<dbReference type="InterPro" id="IPR011051">
    <property type="entry name" value="RmlC_Cupin_sf"/>
</dbReference>
<evidence type="ECO:0000259" key="2">
    <source>
        <dbReference type="Pfam" id="PF07883"/>
    </source>
</evidence>
<dbReference type="Gene3D" id="2.60.120.10">
    <property type="entry name" value="Jelly Rolls"/>
    <property type="match status" value="1"/>
</dbReference>
<organism evidence="3 4">
    <name type="scientific">Pseudoalteromonas fenneropenaei</name>
    <dbReference type="NCBI Taxonomy" id="1737459"/>
    <lineage>
        <taxon>Bacteria</taxon>
        <taxon>Pseudomonadati</taxon>
        <taxon>Pseudomonadota</taxon>
        <taxon>Gammaproteobacteria</taxon>
        <taxon>Alteromonadales</taxon>
        <taxon>Pseudoalteromonadaceae</taxon>
        <taxon>Pseudoalteromonas</taxon>
    </lineage>
</organism>